<feature type="domain" description="ABM" evidence="1">
    <location>
        <begin position="5"/>
        <end position="95"/>
    </location>
</feature>
<dbReference type="RefSeq" id="WP_344100281.1">
    <property type="nucleotide sequence ID" value="NZ_BAAANL010000002.1"/>
</dbReference>
<name>A0ABN2N998_9MICO</name>
<sequence>MTAPVTFVNIIEVEPEKQQEAIEILKEGTEKVISQQPGFVSLELLASADGKRVLNVARWESVDALKAVQTNPEAGEYVKQLLAVATATPGPYQVVATY</sequence>
<proteinExistence type="predicted"/>
<gene>
    <name evidence="2" type="ORF">GCM10009751_10470</name>
</gene>
<dbReference type="InterPro" id="IPR007138">
    <property type="entry name" value="ABM_dom"/>
</dbReference>
<evidence type="ECO:0000313" key="2">
    <source>
        <dbReference type="EMBL" id="GAA1855501.1"/>
    </source>
</evidence>
<dbReference type="InterPro" id="IPR011008">
    <property type="entry name" value="Dimeric_a/b-barrel"/>
</dbReference>
<dbReference type="PROSITE" id="PS51725">
    <property type="entry name" value="ABM"/>
    <property type="match status" value="1"/>
</dbReference>
<evidence type="ECO:0000313" key="3">
    <source>
        <dbReference type="Proteomes" id="UP001501094"/>
    </source>
</evidence>
<organism evidence="2 3">
    <name type="scientific">Myceligenerans crystallogenes</name>
    <dbReference type="NCBI Taxonomy" id="316335"/>
    <lineage>
        <taxon>Bacteria</taxon>
        <taxon>Bacillati</taxon>
        <taxon>Actinomycetota</taxon>
        <taxon>Actinomycetes</taxon>
        <taxon>Micrococcales</taxon>
        <taxon>Promicromonosporaceae</taxon>
        <taxon>Myceligenerans</taxon>
    </lineage>
</organism>
<comment type="caution">
    <text evidence="2">The sequence shown here is derived from an EMBL/GenBank/DDBJ whole genome shotgun (WGS) entry which is preliminary data.</text>
</comment>
<protein>
    <recommendedName>
        <fullName evidence="1">ABM domain-containing protein</fullName>
    </recommendedName>
</protein>
<dbReference type="Proteomes" id="UP001501094">
    <property type="component" value="Unassembled WGS sequence"/>
</dbReference>
<dbReference type="Gene3D" id="3.30.70.100">
    <property type="match status" value="1"/>
</dbReference>
<dbReference type="Pfam" id="PF03992">
    <property type="entry name" value="ABM"/>
    <property type="match status" value="1"/>
</dbReference>
<evidence type="ECO:0000259" key="1">
    <source>
        <dbReference type="PROSITE" id="PS51725"/>
    </source>
</evidence>
<dbReference type="EMBL" id="BAAANL010000002">
    <property type="protein sequence ID" value="GAA1855501.1"/>
    <property type="molecule type" value="Genomic_DNA"/>
</dbReference>
<reference evidence="2 3" key="1">
    <citation type="journal article" date="2019" name="Int. J. Syst. Evol. Microbiol.">
        <title>The Global Catalogue of Microorganisms (GCM) 10K type strain sequencing project: providing services to taxonomists for standard genome sequencing and annotation.</title>
        <authorList>
            <consortium name="The Broad Institute Genomics Platform"/>
            <consortium name="The Broad Institute Genome Sequencing Center for Infectious Disease"/>
            <person name="Wu L."/>
            <person name="Ma J."/>
        </authorList>
    </citation>
    <scope>NUCLEOTIDE SEQUENCE [LARGE SCALE GENOMIC DNA]</scope>
    <source>
        <strain evidence="2 3">JCM 14326</strain>
    </source>
</reference>
<keyword evidence="3" id="KW-1185">Reference proteome</keyword>
<accession>A0ABN2N998</accession>
<dbReference type="SUPFAM" id="SSF54909">
    <property type="entry name" value="Dimeric alpha+beta barrel"/>
    <property type="match status" value="1"/>
</dbReference>